<organism evidence="1 2">
    <name type="scientific">Burkholderia cenocepacia</name>
    <dbReference type="NCBI Taxonomy" id="95486"/>
    <lineage>
        <taxon>Bacteria</taxon>
        <taxon>Pseudomonadati</taxon>
        <taxon>Pseudomonadota</taxon>
        <taxon>Betaproteobacteria</taxon>
        <taxon>Burkholderiales</taxon>
        <taxon>Burkholderiaceae</taxon>
        <taxon>Burkholderia</taxon>
        <taxon>Burkholderia cepacia complex</taxon>
    </lineage>
</organism>
<proteinExistence type="predicted"/>
<sequence>MVPLSKAHDMIRQYSKTWYLPVVGLPPRLNEAASCAYLCMRGIDEIEDHPTMAAADRARLLRRVSAILQTHFSPADFQTAFEGYEDVLPPVSLQLGQWVTLAPIDIAPRVLDTFSVMAERMADWVESDFAIRTEQDLNRYTYAVAGTLVLLLSDLWGWFNHTDTNRTDAIGYGRALQAVNILIDRDEDTGRGVDFWPHGWGLPEMLGYVERELALAQAYLDALPPGPARSFCEQPLINARHAALNLKQTLGAGREPRSYATADGFAGRP</sequence>
<protein>
    <submittedName>
        <fullName evidence="1">Phytoene/squalene synthase family protein</fullName>
    </submittedName>
</protein>
<name>A0AAD0IWQ8_9BURK</name>
<accession>A0AAD0IWQ8</accession>
<dbReference type="RefSeq" id="WP_006479011.1">
    <property type="nucleotide sequence ID" value="NZ_CADEUB010000003.1"/>
</dbReference>
<dbReference type="AlphaFoldDB" id="A0AAD0IWQ8"/>
<dbReference type="PANTHER" id="PTHR11626">
    <property type="entry name" value="FARNESYL-DIPHOSPHATE FARNESYLTRANSFERASE"/>
    <property type="match status" value="1"/>
</dbReference>
<reference evidence="1 2" key="1">
    <citation type="submission" date="2017-04" db="EMBL/GenBank/DDBJ databases">
        <title>Complete genome sequence of Burkholderia cenocepacia PC184 Midwest clone.</title>
        <authorList>
            <person name="Mulks M.H."/>
            <person name="Cooper V.S."/>
        </authorList>
    </citation>
    <scope>NUCLEOTIDE SEQUENCE [LARGE SCALE GENOMIC DNA]</scope>
    <source>
        <strain evidence="1 2">PC184 Mulks</strain>
    </source>
</reference>
<dbReference type="InterPro" id="IPR008949">
    <property type="entry name" value="Isoprenoid_synthase_dom_sf"/>
</dbReference>
<dbReference type="PANTHER" id="PTHR11626:SF2">
    <property type="entry name" value="SQUALENE SYNTHASE"/>
    <property type="match status" value="1"/>
</dbReference>
<dbReference type="Proteomes" id="UP000244809">
    <property type="component" value="Chromosome 1"/>
</dbReference>
<dbReference type="Pfam" id="PF00494">
    <property type="entry name" value="SQS_PSY"/>
    <property type="match status" value="1"/>
</dbReference>
<evidence type="ECO:0000313" key="1">
    <source>
        <dbReference type="EMBL" id="AWG28111.1"/>
    </source>
</evidence>
<dbReference type="Gene3D" id="1.10.600.10">
    <property type="entry name" value="Farnesyl Diphosphate Synthase"/>
    <property type="match status" value="1"/>
</dbReference>
<dbReference type="GO" id="GO:0051996">
    <property type="term" value="F:squalene synthase [NAD(P)H] activity"/>
    <property type="evidence" value="ECO:0007669"/>
    <property type="project" value="InterPro"/>
</dbReference>
<dbReference type="SUPFAM" id="SSF48576">
    <property type="entry name" value="Terpenoid synthases"/>
    <property type="match status" value="1"/>
</dbReference>
<evidence type="ECO:0000313" key="2">
    <source>
        <dbReference type="Proteomes" id="UP000244809"/>
    </source>
</evidence>
<dbReference type="GO" id="GO:0045338">
    <property type="term" value="P:farnesyl diphosphate metabolic process"/>
    <property type="evidence" value="ECO:0007669"/>
    <property type="project" value="InterPro"/>
</dbReference>
<dbReference type="InterPro" id="IPR044844">
    <property type="entry name" value="Trans_IPPS_euk-type"/>
</dbReference>
<gene>
    <name evidence="1" type="ORF">B9Z07_04035</name>
</gene>
<dbReference type="EMBL" id="CP021067">
    <property type="protein sequence ID" value="AWG28111.1"/>
    <property type="molecule type" value="Genomic_DNA"/>
</dbReference>
<dbReference type="InterPro" id="IPR002060">
    <property type="entry name" value="Squ/phyt_synthse"/>
</dbReference>